<sequence length="145" mass="16777">MNCLVNTSRLVTVFFALLIVQVTTTLSTFIESNRFNRIQNIPPQWRVVPPVYQPPKIELNLIKSHVFKNDKNWSGNIQYILSSNDKQEEDRNIGKEQGGKGETVKNGKTTPHFGPRKIINLPWLECPYGQKRDFRGQCRDIVEIH</sequence>
<dbReference type="AlphaFoldDB" id="A0A0L7R743"/>
<reference evidence="2 3" key="1">
    <citation type="submission" date="2015-07" db="EMBL/GenBank/DDBJ databases">
        <title>The genome of Habropoda laboriosa.</title>
        <authorList>
            <person name="Pan H."/>
            <person name="Kapheim K."/>
        </authorList>
    </citation>
    <scope>NUCLEOTIDE SEQUENCE [LARGE SCALE GENOMIC DNA]</scope>
    <source>
        <strain evidence="2">0110345459</strain>
    </source>
</reference>
<dbReference type="Proteomes" id="UP000053825">
    <property type="component" value="Unassembled WGS sequence"/>
</dbReference>
<protein>
    <submittedName>
        <fullName evidence="2">Uncharacterized protein</fullName>
    </submittedName>
</protein>
<proteinExistence type="predicted"/>
<feature type="compositionally biased region" description="Basic and acidic residues" evidence="1">
    <location>
        <begin position="88"/>
        <end position="105"/>
    </location>
</feature>
<name>A0A0L7R743_9HYME</name>
<evidence type="ECO:0000313" key="3">
    <source>
        <dbReference type="Proteomes" id="UP000053825"/>
    </source>
</evidence>
<accession>A0A0L7R743</accession>
<evidence type="ECO:0000256" key="1">
    <source>
        <dbReference type="SAM" id="MobiDB-lite"/>
    </source>
</evidence>
<keyword evidence="3" id="KW-1185">Reference proteome</keyword>
<organism evidence="2 3">
    <name type="scientific">Habropoda laboriosa</name>
    <dbReference type="NCBI Taxonomy" id="597456"/>
    <lineage>
        <taxon>Eukaryota</taxon>
        <taxon>Metazoa</taxon>
        <taxon>Ecdysozoa</taxon>
        <taxon>Arthropoda</taxon>
        <taxon>Hexapoda</taxon>
        <taxon>Insecta</taxon>
        <taxon>Pterygota</taxon>
        <taxon>Neoptera</taxon>
        <taxon>Endopterygota</taxon>
        <taxon>Hymenoptera</taxon>
        <taxon>Apocrita</taxon>
        <taxon>Aculeata</taxon>
        <taxon>Apoidea</taxon>
        <taxon>Anthophila</taxon>
        <taxon>Apidae</taxon>
        <taxon>Habropoda</taxon>
    </lineage>
</organism>
<gene>
    <name evidence="2" type="ORF">WH47_00388</name>
</gene>
<feature type="region of interest" description="Disordered" evidence="1">
    <location>
        <begin position="88"/>
        <end position="113"/>
    </location>
</feature>
<dbReference type="EMBL" id="KQ414642">
    <property type="protein sequence ID" value="KOC66695.1"/>
    <property type="molecule type" value="Genomic_DNA"/>
</dbReference>
<dbReference type="OrthoDB" id="7615531at2759"/>
<evidence type="ECO:0000313" key="2">
    <source>
        <dbReference type="EMBL" id="KOC66695.1"/>
    </source>
</evidence>